<comment type="function">
    <text evidence="10">Ligand for members of the frizzled family of seven transmembrane receptors.</text>
</comment>
<keyword evidence="6 10" id="KW-0879">Wnt signaling pathway</keyword>
<evidence type="ECO:0000256" key="8">
    <source>
        <dbReference type="ARBA" id="ARBA00023180"/>
    </source>
</evidence>
<feature type="region of interest" description="Disordered" evidence="11">
    <location>
        <begin position="313"/>
        <end position="336"/>
    </location>
</feature>
<dbReference type="InterPro" id="IPR043158">
    <property type="entry name" value="Wnt_C"/>
</dbReference>
<proteinExistence type="inferred from homology"/>
<keyword evidence="4" id="KW-0964">Secreted</keyword>
<feature type="region of interest" description="Disordered" evidence="11">
    <location>
        <begin position="230"/>
        <end position="250"/>
    </location>
</feature>
<keyword evidence="5" id="KW-0272">Extracellular matrix</keyword>
<dbReference type="PRINTS" id="PR01349">
    <property type="entry name" value="WNTPROTEIN"/>
</dbReference>
<sequence length="435" mass="49314">AVKVNLHVECKCHGVSGSCTMKTCWKTLPAFRQIGDSLMRKYSRARAVLAVEVGSRPGRRSKNLQLVLRRLPVWSHQLLEKKRTPRRSDLVFLQESPNYCERDHATGSMGTVGRHCNRTSRGTDGCDLMCCGRGYNTHQFTRTWQCHCKFHWCCYVKCDTCSERTEEYTCYSAREVTSLVITVYKLPPEYTRSHLHNHGCHNLKPHKLWIRYNKMGDINVCALRVRHERGRRPTTDAPNTTTTRPTHNTPGPDVDYNITVYVSGMSTNEVYSVPDAEGTLYNWLYISLGVAAIFTLLMIALWHFDIFNVGNKKGAQTQQDPHKTSNTSNKSWVSNNSYQEVPPMTDLLFEDTDIQPTANQETAASPKTLSAPQDGSPSLDQYGAAFYFQNRVSNIGYDNPSFVVSGEQHHPSNADYTDDYSSDDDSRANTSKDKK</sequence>
<dbReference type="GO" id="GO:0045165">
    <property type="term" value="P:cell fate commitment"/>
    <property type="evidence" value="ECO:0007669"/>
    <property type="project" value="TreeGrafter"/>
</dbReference>
<comment type="similarity">
    <text evidence="2 10">Belongs to the Wnt family.</text>
</comment>
<keyword evidence="3 10" id="KW-0217">Developmental protein</keyword>
<evidence type="ECO:0000256" key="12">
    <source>
        <dbReference type="SAM" id="Phobius"/>
    </source>
</evidence>
<dbReference type="GO" id="GO:0030182">
    <property type="term" value="P:neuron differentiation"/>
    <property type="evidence" value="ECO:0007669"/>
    <property type="project" value="TreeGrafter"/>
</dbReference>
<dbReference type="Pfam" id="PF00110">
    <property type="entry name" value="wnt"/>
    <property type="match status" value="1"/>
</dbReference>
<keyword evidence="7" id="KW-1015">Disulfide bond</keyword>
<dbReference type="GO" id="GO:0046330">
    <property type="term" value="P:positive regulation of JNK cascade"/>
    <property type="evidence" value="ECO:0007669"/>
    <property type="project" value="TreeGrafter"/>
</dbReference>
<dbReference type="GO" id="GO:0005615">
    <property type="term" value="C:extracellular space"/>
    <property type="evidence" value="ECO:0007669"/>
    <property type="project" value="TreeGrafter"/>
</dbReference>
<keyword evidence="12" id="KW-0472">Membrane</keyword>
<feature type="transmembrane region" description="Helical" evidence="12">
    <location>
        <begin position="283"/>
        <end position="304"/>
    </location>
</feature>
<gene>
    <name evidence="13" type="ORF">Cfor_11573</name>
</gene>
<dbReference type="SMART" id="SM00097">
    <property type="entry name" value="WNT1"/>
    <property type="match status" value="1"/>
</dbReference>
<dbReference type="GO" id="GO:0007517">
    <property type="term" value="P:muscle organ development"/>
    <property type="evidence" value="ECO:0007669"/>
    <property type="project" value="UniProtKB-ARBA"/>
</dbReference>
<evidence type="ECO:0000256" key="7">
    <source>
        <dbReference type="ARBA" id="ARBA00023157"/>
    </source>
</evidence>
<dbReference type="EMBL" id="BLKM01000709">
    <property type="protein sequence ID" value="GFG37667.1"/>
    <property type="molecule type" value="Genomic_DNA"/>
</dbReference>
<dbReference type="AlphaFoldDB" id="A0A6L2Q769"/>
<dbReference type="PANTHER" id="PTHR12027:SF112">
    <property type="entry name" value="PROTEIN WNT-2"/>
    <property type="match status" value="1"/>
</dbReference>
<feature type="compositionally biased region" description="Polar residues" evidence="11">
    <location>
        <begin position="314"/>
        <end position="336"/>
    </location>
</feature>
<evidence type="ECO:0000256" key="1">
    <source>
        <dbReference type="ARBA" id="ARBA00004498"/>
    </source>
</evidence>
<keyword evidence="9" id="KW-0449">Lipoprotein</keyword>
<dbReference type="InParanoid" id="A0A6L2Q769"/>
<dbReference type="FunFam" id="3.30.2460.20:FF:000001">
    <property type="entry name" value="Wnt homolog"/>
    <property type="match status" value="1"/>
</dbReference>
<keyword evidence="8" id="KW-0325">Glycoprotein</keyword>
<keyword evidence="14" id="KW-1185">Reference proteome</keyword>
<evidence type="ECO:0000256" key="2">
    <source>
        <dbReference type="ARBA" id="ARBA00005683"/>
    </source>
</evidence>
<evidence type="ECO:0000256" key="4">
    <source>
        <dbReference type="ARBA" id="ARBA00022525"/>
    </source>
</evidence>
<dbReference type="GO" id="GO:0060070">
    <property type="term" value="P:canonical Wnt signaling pathway"/>
    <property type="evidence" value="ECO:0007669"/>
    <property type="project" value="TreeGrafter"/>
</dbReference>
<organism evidence="13 14">
    <name type="scientific">Coptotermes formosanus</name>
    <name type="common">Formosan subterranean termite</name>
    <dbReference type="NCBI Taxonomy" id="36987"/>
    <lineage>
        <taxon>Eukaryota</taxon>
        <taxon>Metazoa</taxon>
        <taxon>Ecdysozoa</taxon>
        <taxon>Arthropoda</taxon>
        <taxon>Hexapoda</taxon>
        <taxon>Insecta</taxon>
        <taxon>Pterygota</taxon>
        <taxon>Neoptera</taxon>
        <taxon>Polyneoptera</taxon>
        <taxon>Dictyoptera</taxon>
        <taxon>Blattodea</taxon>
        <taxon>Blattoidea</taxon>
        <taxon>Termitoidae</taxon>
        <taxon>Rhinotermitidae</taxon>
        <taxon>Coptotermes</taxon>
    </lineage>
</organism>
<dbReference type="Gene3D" id="3.30.2460.20">
    <property type="match status" value="1"/>
</dbReference>
<feature type="region of interest" description="Disordered" evidence="11">
    <location>
        <begin position="398"/>
        <end position="435"/>
    </location>
</feature>
<dbReference type="InterPro" id="IPR018161">
    <property type="entry name" value="Wnt_CS"/>
</dbReference>
<evidence type="ECO:0000256" key="6">
    <source>
        <dbReference type="ARBA" id="ARBA00022687"/>
    </source>
</evidence>
<evidence type="ECO:0000256" key="5">
    <source>
        <dbReference type="ARBA" id="ARBA00022530"/>
    </source>
</evidence>
<dbReference type="GO" id="GO:0005109">
    <property type="term" value="F:frizzled binding"/>
    <property type="evidence" value="ECO:0007669"/>
    <property type="project" value="TreeGrafter"/>
</dbReference>
<evidence type="ECO:0000313" key="13">
    <source>
        <dbReference type="EMBL" id="GFG37667.1"/>
    </source>
</evidence>
<feature type="compositionally biased region" description="Low complexity" evidence="11">
    <location>
        <begin position="235"/>
        <end position="250"/>
    </location>
</feature>
<evidence type="ECO:0000256" key="10">
    <source>
        <dbReference type="RuleBase" id="RU003500"/>
    </source>
</evidence>
<comment type="caution">
    <text evidence="13">The sequence shown here is derived from an EMBL/GenBank/DDBJ whole genome shotgun (WGS) entry which is preliminary data.</text>
</comment>
<dbReference type="Proteomes" id="UP000502823">
    <property type="component" value="Unassembled WGS sequence"/>
</dbReference>
<protein>
    <recommendedName>
        <fullName evidence="10">Protein Wnt</fullName>
    </recommendedName>
</protein>
<dbReference type="PANTHER" id="PTHR12027">
    <property type="entry name" value="WNT RELATED"/>
    <property type="match status" value="1"/>
</dbReference>
<comment type="subcellular location">
    <subcellularLocation>
        <location evidence="1 10">Secreted</location>
        <location evidence="1 10">Extracellular space</location>
        <location evidence="1 10">Extracellular matrix</location>
    </subcellularLocation>
</comment>
<dbReference type="InterPro" id="IPR005817">
    <property type="entry name" value="Wnt"/>
</dbReference>
<keyword evidence="12" id="KW-0812">Transmembrane</keyword>
<evidence type="ECO:0000313" key="14">
    <source>
        <dbReference type="Proteomes" id="UP000502823"/>
    </source>
</evidence>
<dbReference type="GO" id="GO:0005125">
    <property type="term" value="F:cytokine activity"/>
    <property type="evidence" value="ECO:0007669"/>
    <property type="project" value="TreeGrafter"/>
</dbReference>
<feature type="non-terminal residue" evidence="13">
    <location>
        <position position="1"/>
    </location>
</feature>
<dbReference type="OrthoDB" id="5945655at2759"/>
<dbReference type="PROSITE" id="PS00246">
    <property type="entry name" value="WNT1"/>
    <property type="match status" value="1"/>
</dbReference>
<dbReference type="GO" id="GO:0060560">
    <property type="term" value="P:developmental growth involved in morphogenesis"/>
    <property type="evidence" value="ECO:0007669"/>
    <property type="project" value="UniProtKB-ARBA"/>
</dbReference>
<keyword evidence="12" id="KW-1133">Transmembrane helix</keyword>
<reference evidence="14" key="1">
    <citation type="submission" date="2020-01" db="EMBL/GenBank/DDBJ databases">
        <title>Draft genome sequence of the Termite Coptotermes fromosanus.</title>
        <authorList>
            <person name="Itakura S."/>
            <person name="Yosikawa Y."/>
            <person name="Umezawa K."/>
        </authorList>
    </citation>
    <scope>NUCLEOTIDE SEQUENCE [LARGE SCALE GENOMIC DNA]</scope>
</reference>
<dbReference type="GO" id="GO:0000902">
    <property type="term" value="P:cell morphogenesis"/>
    <property type="evidence" value="ECO:0007669"/>
    <property type="project" value="UniProtKB-ARBA"/>
</dbReference>
<feature type="compositionally biased region" description="Basic and acidic residues" evidence="11">
    <location>
        <begin position="424"/>
        <end position="435"/>
    </location>
</feature>
<evidence type="ECO:0000256" key="11">
    <source>
        <dbReference type="SAM" id="MobiDB-lite"/>
    </source>
</evidence>
<accession>A0A6L2Q769</accession>
<evidence type="ECO:0000256" key="9">
    <source>
        <dbReference type="ARBA" id="ARBA00023288"/>
    </source>
</evidence>
<evidence type="ECO:0000256" key="3">
    <source>
        <dbReference type="ARBA" id="ARBA00022473"/>
    </source>
</evidence>
<name>A0A6L2Q769_COPFO</name>